<evidence type="ECO:0000259" key="2">
    <source>
        <dbReference type="Pfam" id="PF23636"/>
    </source>
</evidence>
<sequence length="133" mass="14492">MTDPQEQSWTGWVVFAGIVMIIAGAFDALLGLTAILLPSNEYLFLTDEAVILLDAAGWGWWHLIIGAAIVVVGIFVLRGATWARIVGVVLVSINAISQMGLLAVQPLWSLIMILLDIIVIYALIVHGRELKRT</sequence>
<organism evidence="3">
    <name type="scientific">Microbacterium sp. LWS13-1.2</name>
    <dbReference type="NCBI Taxonomy" id="3135264"/>
    <lineage>
        <taxon>Bacteria</taxon>
        <taxon>Bacillati</taxon>
        <taxon>Actinomycetota</taxon>
        <taxon>Actinomycetes</taxon>
        <taxon>Micrococcales</taxon>
        <taxon>Microbacteriaceae</taxon>
        <taxon>Microbacterium</taxon>
    </lineage>
</organism>
<evidence type="ECO:0000256" key="1">
    <source>
        <dbReference type="SAM" id="Phobius"/>
    </source>
</evidence>
<dbReference type="InterPro" id="IPR055568">
    <property type="entry name" value="DUF7144"/>
</dbReference>
<dbReference type="AlphaFoldDB" id="A0AAU6S8K0"/>
<dbReference type="RefSeq" id="WP_349427792.1">
    <property type="nucleotide sequence ID" value="NZ_CP151632.1"/>
</dbReference>
<feature type="transmembrane region" description="Helical" evidence="1">
    <location>
        <begin position="107"/>
        <end position="125"/>
    </location>
</feature>
<proteinExistence type="predicted"/>
<reference evidence="3" key="1">
    <citation type="submission" date="2024-04" db="EMBL/GenBank/DDBJ databases">
        <authorList>
            <person name="Roder T."/>
            <person name="Oberhansli S."/>
            <person name="Kreuzer M."/>
        </authorList>
    </citation>
    <scope>NUCLEOTIDE SEQUENCE</scope>
    <source>
        <strain evidence="3">LWS13-1.2</strain>
    </source>
</reference>
<name>A0AAU6S8K0_9MICO</name>
<keyword evidence="1" id="KW-0472">Membrane</keyword>
<protein>
    <recommendedName>
        <fullName evidence="2">DUF7144 domain-containing protein</fullName>
    </recommendedName>
</protein>
<feature type="domain" description="DUF7144" evidence="2">
    <location>
        <begin position="12"/>
        <end position="128"/>
    </location>
</feature>
<gene>
    <name evidence="3" type="ORF">MRBLWS13_000846</name>
</gene>
<feature type="transmembrane region" description="Helical" evidence="1">
    <location>
        <begin position="12"/>
        <end position="38"/>
    </location>
</feature>
<accession>A0AAU6S8K0</accession>
<dbReference type="Pfam" id="PF23636">
    <property type="entry name" value="DUF7144"/>
    <property type="match status" value="1"/>
</dbReference>
<feature type="transmembrane region" description="Helical" evidence="1">
    <location>
        <begin position="82"/>
        <end position="101"/>
    </location>
</feature>
<keyword evidence="1" id="KW-1133">Transmembrane helix</keyword>
<evidence type="ECO:0000313" key="3">
    <source>
        <dbReference type="EMBL" id="WZO33228.1"/>
    </source>
</evidence>
<feature type="transmembrane region" description="Helical" evidence="1">
    <location>
        <begin position="58"/>
        <end position="77"/>
    </location>
</feature>
<keyword evidence="1" id="KW-0812">Transmembrane</keyword>
<dbReference type="EMBL" id="CP151632">
    <property type="protein sequence ID" value="WZO33228.1"/>
    <property type="molecule type" value="Genomic_DNA"/>
</dbReference>